<feature type="non-terminal residue" evidence="2">
    <location>
        <position position="1"/>
    </location>
</feature>
<organism evidence="2 3">
    <name type="scientific">Brachionus calyciflorus</name>
    <dbReference type="NCBI Taxonomy" id="104777"/>
    <lineage>
        <taxon>Eukaryota</taxon>
        <taxon>Metazoa</taxon>
        <taxon>Spiralia</taxon>
        <taxon>Gnathifera</taxon>
        <taxon>Rotifera</taxon>
        <taxon>Eurotatoria</taxon>
        <taxon>Monogononta</taxon>
        <taxon>Pseudotrocha</taxon>
        <taxon>Ploima</taxon>
        <taxon>Brachionidae</taxon>
        <taxon>Brachionus</taxon>
    </lineage>
</organism>
<dbReference type="AlphaFoldDB" id="A0A814PSS2"/>
<sequence>MNIFKLSPFIAMIFMIAKTTQALKCYSCTDCNSNMSLNPVNECIPDTSCLGILLSVDGATTNAAGCFENDFCTATEEQIKSYLAENFGFNKNSIGVIKRRC</sequence>
<evidence type="ECO:0000313" key="2">
    <source>
        <dbReference type="EMBL" id="CAF1110002.1"/>
    </source>
</evidence>
<feature type="signal peptide" evidence="1">
    <location>
        <begin position="1"/>
        <end position="22"/>
    </location>
</feature>
<keyword evidence="3" id="KW-1185">Reference proteome</keyword>
<gene>
    <name evidence="2" type="ORF">OXX778_LOCUS21576</name>
</gene>
<dbReference type="EMBL" id="CAJNOC010008098">
    <property type="protein sequence ID" value="CAF1110002.1"/>
    <property type="molecule type" value="Genomic_DNA"/>
</dbReference>
<comment type="caution">
    <text evidence="2">The sequence shown here is derived from an EMBL/GenBank/DDBJ whole genome shotgun (WGS) entry which is preliminary data.</text>
</comment>
<evidence type="ECO:0000256" key="1">
    <source>
        <dbReference type="SAM" id="SignalP"/>
    </source>
</evidence>
<protein>
    <submittedName>
        <fullName evidence="2">Uncharacterized protein</fullName>
    </submittedName>
</protein>
<dbReference type="Proteomes" id="UP000663879">
    <property type="component" value="Unassembled WGS sequence"/>
</dbReference>
<keyword evidence="1" id="KW-0732">Signal</keyword>
<proteinExistence type="predicted"/>
<accession>A0A814PSS2</accession>
<reference evidence="2" key="1">
    <citation type="submission" date="2021-02" db="EMBL/GenBank/DDBJ databases">
        <authorList>
            <person name="Nowell W R."/>
        </authorList>
    </citation>
    <scope>NUCLEOTIDE SEQUENCE</scope>
    <source>
        <strain evidence="2">Ploen Becks lab</strain>
    </source>
</reference>
<feature type="chain" id="PRO_5032794785" evidence="1">
    <location>
        <begin position="23"/>
        <end position="101"/>
    </location>
</feature>
<evidence type="ECO:0000313" key="3">
    <source>
        <dbReference type="Proteomes" id="UP000663879"/>
    </source>
</evidence>
<name>A0A814PSS2_9BILA</name>